<dbReference type="RefSeq" id="WP_148679834.1">
    <property type="nucleotide sequence ID" value="NZ_DUJS01000004.1"/>
</dbReference>
<gene>
    <name evidence="2" type="ORF">HA336_07160</name>
</gene>
<keyword evidence="1" id="KW-0812">Transmembrane</keyword>
<reference evidence="2" key="1">
    <citation type="journal article" date="2020" name="bioRxiv">
        <title>A rank-normalized archaeal taxonomy based on genome phylogeny resolves widespread incomplete and uneven classifications.</title>
        <authorList>
            <person name="Rinke C."/>
            <person name="Chuvochina M."/>
            <person name="Mussig A.J."/>
            <person name="Chaumeil P.-A."/>
            <person name="Waite D.W."/>
            <person name="Whitman W.B."/>
            <person name="Parks D.H."/>
            <person name="Hugenholtz P."/>
        </authorList>
    </citation>
    <scope>NUCLEOTIDE SEQUENCE</scope>
    <source>
        <strain evidence="2">UBA8853</strain>
    </source>
</reference>
<keyword evidence="1" id="KW-1133">Transmembrane helix</keyword>
<dbReference type="GeneID" id="41583474"/>
<keyword evidence="1" id="KW-0472">Membrane</keyword>
<accession>A0A832TBD0</accession>
<evidence type="ECO:0000256" key="1">
    <source>
        <dbReference type="SAM" id="Phobius"/>
    </source>
</evidence>
<feature type="transmembrane region" description="Helical" evidence="1">
    <location>
        <begin position="66"/>
        <end position="86"/>
    </location>
</feature>
<evidence type="ECO:0000313" key="3">
    <source>
        <dbReference type="Proteomes" id="UP000619545"/>
    </source>
</evidence>
<dbReference type="Proteomes" id="UP000619545">
    <property type="component" value="Unassembled WGS sequence"/>
</dbReference>
<proteinExistence type="predicted"/>
<name>A0A832TBD0_9EURY</name>
<protein>
    <submittedName>
        <fullName evidence="2">Uncharacterized protein</fullName>
    </submittedName>
</protein>
<sequence>MEGIGGAASTEEGVILTERGEEFFGRTHESAEEAEAIPQEATWVEEPGEWEEWRPRRFPRVPLPRAYLIVAAVAIGLLVAALLYYAR</sequence>
<dbReference type="AlphaFoldDB" id="A0A832TBD0"/>
<evidence type="ECO:0000313" key="2">
    <source>
        <dbReference type="EMBL" id="HII70991.1"/>
    </source>
</evidence>
<comment type="caution">
    <text evidence="2">The sequence shown here is derived from an EMBL/GenBank/DDBJ whole genome shotgun (WGS) entry which is preliminary data.</text>
</comment>
<organism evidence="2 3">
    <name type="scientific">Methanopyrus kandleri</name>
    <dbReference type="NCBI Taxonomy" id="2320"/>
    <lineage>
        <taxon>Archaea</taxon>
        <taxon>Methanobacteriati</taxon>
        <taxon>Methanobacteriota</taxon>
        <taxon>Methanomada group</taxon>
        <taxon>Methanopyri</taxon>
        <taxon>Methanopyrales</taxon>
        <taxon>Methanopyraceae</taxon>
        <taxon>Methanopyrus</taxon>
    </lineage>
</organism>
<dbReference type="EMBL" id="DUJS01000004">
    <property type="protein sequence ID" value="HII70991.1"/>
    <property type="molecule type" value="Genomic_DNA"/>
</dbReference>